<accession>A0A7C9FBV8</accession>
<dbReference type="GO" id="GO:0016989">
    <property type="term" value="F:sigma factor antagonist activity"/>
    <property type="evidence" value="ECO:0007669"/>
    <property type="project" value="TreeGrafter"/>
</dbReference>
<name>A0A7C9FBV8_9BACT</name>
<organism evidence="3 4">
    <name type="scientific">Salmonirosea aquatica</name>
    <dbReference type="NCBI Taxonomy" id="2654236"/>
    <lineage>
        <taxon>Bacteria</taxon>
        <taxon>Pseudomonadati</taxon>
        <taxon>Bacteroidota</taxon>
        <taxon>Cytophagia</taxon>
        <taxon>Cytophagales</taxon>
        <taxon>Spirosomataceae</taxon>
        <taxon>Salmonirosea</taxon>
    </lineage>
</organism>
<dbReference type="InterPro" id="IPR006860">
    <property type="entry name" value="FecR"/>
</dbReference>
<dbReference type="Gene3D" id="2.60.120.1440">
    <property type="match status" value="1"/>
</dbReference>
<reference evidence="3 4" key="1">
    <citation type="submission" date="2019-10" db="EMBL/GenBank/DDBJ databases">
        <title>Draft Genome Sequence of Cytophagaceae sp. SJW1-29.</title>
        <authorList>
            <person name="Choi A."/>
        </authorList>
    </citation>
    <scope>NUCLEOTIDE SEQUENCE [LARGE SCALE GENOMIC DNA]</scope>
    <source>
        <strain evidence="3 4">SJW1-29</strain>
    </source>
</reference>
<dbReference type="PANTHER" id="PTHR30273">
    <property type="entry name" value="PERIPLASMIC SIGNAL SENSOR AND SIGMA FACTOR ACTIVATOR FECR-RELATED"/>
    <property type="match status" value="1"/>
</dbReference>
<dbReference type="Gene3D" id="3.55.50.30">
    <property type="match status" value="1"/>
</dbReference>
<dbReference type="InterPro" id="IPR032508">
    <property type="entry name" value="FecR_C"/>
</dbReference>
<dbReference type="PANTHER" id="PTHR30273:SF2">
    <property type="entry name" value="PROTEIN FECR"/>
    <property type="match status" value="1"/>
</dbReference>
<gene>
    <name evidence="3" type="ORF">GBK04_06570</name>
</gene>
<dbReference type="PIRSF" id="PIRSF018266">
    <property type="entry name" value="FecR"/>
    <property type="match status" value="1"/>
</dbReference>
<dbReference type="InterPro" id="IPR012373">
    <property type="entry name" value="Ferrdict_sens_TM"/>
</dbReference>
<keyword evidence="4" id="KW-1185">Reference proteome</keyword>
<evidence type="ECO:0000259" key="2">
    <source>
        <dbReference type="Pfam" id="PF16344"/>
    </source>
</evidence>
<dbReference type="Pfam" id="PF04773">
    <property type="entry name" value="FecR"/>
    <property type="match status" value="1"/>
</dbReference>
<dbReference type="AlphaFoldDB" id="A0A7C9FBV8"/>
<dbReference type="EMBL" id="WHLY01000002">
    <property type="protein sequence ID" value="MPR33030.1"/>
    <property type="molecule type" value="Genomic_DNA"/>
</dbReference>
<dbReference type="Proteomes" id="UP000479293">
    <property type="component" value="Unassembled WGS sequence"/>
</dbReference>
<sequence length="346" mass="38393">MSKNPVSYELLDKYLAGRCTAEEVYLVEKWYASLDEEGSLPADEKVFDQPKQWARVRAALRDHMDNPAGHTYTPAKSKTLPLWPNFSRIAAAVLLLLGVLGGYRYWQNTQDDERMTTVGVSAPETVRIENTLNRIVRHSLPDGSEIWLNPGASIRYAKLFQSDFRDVSLEGEAFFEVTPNPSRPFRVSSGKMLTTVLGTSFNVKANPIDQQYEVSVVTGKVSVSAPDPSGRRQSVQLLPRQQAIIDATSGQLAQKELPASAGKVASWQPVSLTFQDATLGEVVSRLEKKFDLKITLANPRLANCRIKAVFDQQRLPEILDMTTLMVEATYEMQGNTIILTGAGCPE</sequence>
<proteinExistence type="predicted"/>
<feature type="domain" description="FecR protein" evidence="1">
    <location>
        <begin position="134"/>
        <end position="221"/>
    </location>
</feature>
<evidence type="ECO:0000313" key="4">
    <source>
        <dbReference type="Proteomes" id="UP000479293"/>
    </source>
</evidence>
<dbReference type="RefSeq" id="WP_152757965.1">
    <property type="nucleotide sequence ID" value="NZ_WHLY01000002.1"/>
</dbReference>
<protein>
    <submittedName>
        <fullName evidence="3">DUF4974 domain-containing protein</fullName>
    </submittedName>
</protein>
<evidence type="ECO:0000313" key="3">
    <source>
        <dbReference type="EMBL" id="MPR33030.1"/>
    </source>
</evidence>
<feature type="domain" description="Protein FecR C-terminal" evidence="2">
    <location>
        <begin position="272"/>
        <end position="339"/>
    </location>
</feature>
<evidence type="ECO:0000259" key="1">
    <source>
        <dbReference type="Pfam" id="PF04773"/>
    </source>
</evidence>
<dbReference type="Pfam" id="PF16344">
    <property type="entry name" value="FecR_C"/>
    <property type="match status" value="1"/>
</dbReference>
<comment type="caution">
    <text evidence="3">The sequence shown here is derived from an EMBL/GenBank/DDBJ whole genome shotgun (WGS) entry which is preliminary data.</text>
</comment>